<dbReference type="InterPro" id="IPR016181">
    <property type="entry name" value="Acyl_CoA_acyltransferase"/>
</dbReference>
<comment type="caution">
    <text evidence="2">The sequence shown here is derived from an EMBL/GenBank/DDBJ whole genome shotgun (WGS) entry which is preliminary data.</text>
</comment>
<dbReference type="PANTHER" id="PTHR43138">
    <property type="entry name" value="ACETYLTRANSFERASE, GNAT FAMILY"/>
    <property type="match status" value="1"/>
</dbReference>
<dbReference type="Proteomes" id="UP000824001">
    <property type="component" value="Unassembled WGS sequence"/>
</dbReference>
<dbReference type="Pfam" id="PF00583">
    <property type="entry name" value="Acetyltransf_1"/>
    <property type="match status" value="1"/>
</dbReference>
<dbReference type="GO" id="GO:0016747">
    <property type="term" value="F:acyltransferase activity, transferring groups other than amino-acyl groups"/>
    <property type="evidence" value="ECO:0007669"/>
    <property type="project" value="InterPro"/>
</dbReference>
<dbReference type="EMBL" id="DVJK01000083">
    <property type="protein sequence ID" value="HIS66516.1"/>
    <property type="molecule type" value="Genomic_DNA"/>
</dbReference>
<evidence type="ECO:0000313" key="2">
    <source>
        <dbReference type="EMBL" id="HIS66516.1"/>
    </source>
</evidence>
<name>A0A9D1JUR0_9FIRM</name>
<dbReference type="PROSITE" id="PS51186">
    <property type="entry name" value="GNAT"/>
    <property type="match status" value="1"/>
</dbReference>
<feature type="domain" description="N-acetyltransferase" evidence="1">
    <location>
        <begin position="2"/>
        <end position="162"/>
    </location>
</feature>
<accession>A0A9D1JUR0</accession>
<proteinExistence type="predicted"/>
<protein>
    <submittedName>
        <fullName evidence="2">GNAT family N-acetyltransferase</fullName>
    </submittedName>
</protein>
<dbReference type="InterPro" id="IPR052742">
    <property type="entry name" value="Mito_N-acetyltransferase"/>
</dbReference>
<dbReference type="InterPro" id="IPR000182">
    <property type="entry name" value="GNAT_dom"/>
</dbReference>
<dbReference type="Gene3D" id="3.40.630.30">
    <property type="match status" value="1"/>
</dbReference>
<dbReference type="PANTHER" id="PTHR43138:SF1">
    <property type="entry name" value="N-ACETYLTRANSFERASE ACA1"/>
    <property type="match status" value="1"/>
</dbReference>
<dbReference type="CDD" id="cd04301">
    <property type="entry name" value="NAT_SF"/>
    <property type="match status" value="1"/>
</dbReference>
<gene>
    <name evidence="2" type="ORF">IAC18_03020</name>
</gene>
<reference evidence="2" key="1">
    <citation type="submission" date="2020-10" db="EMBL/GenBank/DDBJ databases">
        <authorList>
            <person name="Gilroy R."/>
        </authorList>
    </citation>
    <scope>NUCLEOTIDE SEQUENCE</scope>
    <source>
        <strain evidence="2">ChiHjej10B9-9673</strain>
    </source>
</reference>
<dbReference type="SUPFAM" id="SSF55729">
    <property type="entry name" value="Acyl-CoA N-acyltransferases (Nat)"/>
    <property type="match status" value="1"/>
</dbReference>
<evidence type="ECO:0000259" key="1">
    <source>
        <dbReference type="PROSITE" id="PS51186"/>
    </source>
</evidence>
<organism evidence="2 3">
    <name type="scientific">Candidatus Scatomorpha merdipullorum</name>
    <dbReference type="NCBI Taxonomy" id="2840927"/>
    <lineage>
        <taxon>Bacteria</taxon>
        <taxon>Bacillati</taxon>
        <taxon>Bacillota</taxon>
        <taxon>Clostridia</taxon>
        <taxon>Eubacteriales</taxon>
        <taxon>Candidatus Scatomorpha</taxon>
    </lineage>
</organism>
<dbReference type="AlphaFoldDB" id="A0A9D1JUR0"/>
<reference evidence="2" key="2">
    <citation type="journal article" date="2021" name="PeerJ">
        <title>Extensive microbial diversity within the chicken gut microbiome revealed by metagenomics and culture.</title>
        <authorList>
            <person name="Gilroy R."/>
            <person name="Ravi A."/>
            <person name="Getino M."/>
            <person name="Pursley I."/>
            <person name="Horton D.L."/>
            <person name="Alikhan N.F."/>
            <person name="Baker D."/>
            <person name="Gharbi K."/>
            <person name="Hall N."/>
            <person name="Watson M."/>
            <person name="Adriaenssens E.M."/>
            <person name="Foster-Nyarko E."/>
            <person name="Jarju S."/>
            <person name="Secka A."/>
            <person name="Antonio M."/>
            <person name="Oren A."/>
            <person name="Chaudhuri R.R."/>
            <person name="La Ragione R."/>
            <person name="Hildebrand F."/>
            <person name="Pallen M.J."/>
        </authorList>
    </citation>
    <scope>NUCLEOTIDE SEQUENCE</scope>
    <source>
        <strain evidence="2">ChiHjej10B9-9673</strain>
    </source>
</reference>
<sequence>MIYVEKYTDTELPALREIWNEVVRKGVAFPQLEELSEDEAREFFAAQDFTAAAKDENGRVLGLYILHPNNVGRCGHQCNASYAVASAARGKGAGEALVRHCLETAKALGYRLLIFNAVVASNTRAIRLYERLGFERIGRVPGGFLLKDGSWSDTILFYRRLD</sequence>
<evidence type="ECO:0000313" key="3">
    <source>
        <dbReference type="Proteomes" id="UP000824001"/>
    </source>
</evidence>